<dbReference type="GO" id="GO:0061817">
    <property type="term" value="P:endoplasmic reticulum-plasma membrane tethering"/>
    <property type="evidence" value="ECO:0007669"/>
    <property type="project" value="TreeGrafter"/>
</dbReference>
<reference evidence="2" key="1">
    <citation type="journal article" date="2017" name="Front. Plant Sci.">
        <title>Climate Clever Clovers: New Paradigm to Reduce the Environmental Footprint of Ruminants by Breeding Low Methanogenic Forages Utilizing Haplotype Variation.</title>
        <authorList>
            <person name="Kaur P."/>
            <person name="Appels R."/>
            <person name="Bayer P.E."/>
            <person name="Keeble-Gagnere G."/>
            <person name="Wang J."/>
            <person name="Hirakawa H."/>
            <person name="Shirasawa K."/>
            <person name="Vercoe P."/>
            <person name="Stefanova K."/>
            <person name="Durmic Z."/>
            <person name="Nichols P."/>
            <person name="Revell C."/>
            <person name="Isobe S.N."/>
            <person name="Edwards D."/>
            <person name="Erskine W."/>
        </authorList>
    </citation>
    <scope>NUCLEOTIDE SEQUENCE [LARGE SCALE GENOMIC DNA]</scope>
    <source>
        <strain evidence="2">cv. Daliak</strain>
    </source>
</reference>
<gene>
    <name evidence="1" type="ORF">TSUD_267230</name>
</gene>
<evidence type="ECO:0008006" key="3">
    <source>
        <dbReference type="Google" id="ProtNLM"/>
    </source>
</evidence>
<dbReference type="InterPro" id="IPR016763">
    <property type="entry name" value="VAP"/>
</dbReference>
<dbReference type="AlphaFoldDB" id="A0A2Z6MM41"/>
<dbReference type="SUPFAM" id="SSF49354">
    <property type="entry name" value="PapD-like"/>
    <property type="match status" value="1"/>
</dbReference>
<dbReference type="Gene3D" id="2.60.40.10">
    <property type="entry name" value="Immunoglobulins"/>
    <property type="match status" value="1"/>
</dbReference>
<evidence type="ECO:0000313" key="2">
    <source>
        <dbReference type="Proteomes" id="UP000242715"/>
    </source>
</evidence>
<proteinExistence type="predicted"/>
<keyword evidence="2" id="KW-1185">Reference proteome</keyword>
<dbReference type="GO" id="GO:0090158">
    <property type="term" value="P:endoplasmic reticulum membrane organization"/>
    <property type="evidence" value="ECO:0007669"/>
    <property type="project" value="TreeGrafter"/>
</dbReference>
<organism evidence="1 2">
    <name type="scientific">Trifolium subterraneum</name>
    <name type="common">Subterranean clover</name>
    <dbReference type="NCBI Taxonomy" id="3900"/>
    <lineage>
        <taxon>Eukaryota</taxon>
        <taxon>Viridiplantae</taxon>
        <taxon>Streptophyta</taxon>
        <taxon>Embryophyta</taxon>
        <taxon>Tracheophyta</taxon>
        <taxon>Spermatophyta</taxon>
        <taxon>Magnoliopsida</taxon>
        <taxon>eudicotyledons</taxon>
        <taxon>Gunneridae</taxon>
        <taxon>Pentapetalae</taxon>
        <taxon>rosids</taxon>
        <taxon>fabids</taxon>
        <taxon>Fabales</taxon>
        <taxon>Fabaceae</taxon>
        <taxon>Papilionoideae</taxon>
        <taxon>50 kb inversion clade</taxon>
        <taxon>NPAAA clade</taxon>
        <taxon>Hologalegina</taxon>
        <taxon>IRL clade</taxon>
        <taxon>Trifolieae</taxon>
        <taxon>Trifolium</taxon>
    </lineage>
</organism>
<dbReference type="Proteomes" id="UP000242715">
    <property type="component" value="Unassembled WGS sequence"/>
</dbReference>
<dbReference type="EMBL" id="DF973436">
    <property type="protein sequence ID" value="GAU30803.1"/>
    <property type="molecule type" value="Genomic_DNA"/>
</dbReference>
<protein>
    <recommendedName>
        <fullName evidence="3">MSP domain-containing protein</fullName>
    </recommendedName>
</protein>
<dbReference type="OrthoDB" id="990852at2759"/>
<dbReference type="InterPro" id="IPR008962">
    <property type="entry name" value="PapD-like_sf"/>
</dbReference>
<dbReference type="InterPro" id="IPR013783">
    <property type="entry name" value="Ig-like_fold"/>
</dbReference>
<dbReference type="GO" id="GO:0005789">
    <property type="term" value="C:endoplasmic reticulum membrane"/>
    <property type="evidence" value="ECO:0007669"/>
    <property type="project" value="InterPro"/>
</dbReference>
<name>A0A2Z6MM41_TRISU</name>
<dbReference type="PANTHER" id="PTHR10809:SF119">
    <property type="entry name" value="VESICLE-ASSOCIATED PROTEIN 1-2-RELATED"/>
    <property type="match status" value="1"/>
</dbReference>
<evidence type="ECO:0000313" key="1">
    <source>
        <dbReference type="EMBL" id="GAU30803.1"/>
    </source>
</evidence>
<sequence>MEPQEKAPPNMQCKDSFLFQTVFVRPKATIKDITLETFEKNSGYEVKELIMPVVYVAPPKPPSLSSHKNYLRSEINEL</sequence>
<dbReference type="PANTHER" id="PTHR10809">
    <property type="entry name" value="VESICLE-ASSOCIATED MEMBRANE PROTEIN-ASSOCIATED PROTEIN"/>
    <property type="match status" value="1"/>
</dbReference>
<dbReference type="GO" id="GO:0005886">
    <property type="term" value="C:plasma membrane"/>
    <property type="evidence" value="ECO:0007669"/>
    <property type="project" value="TreeGrafter"/>
</dbReference>
<accession>A0A2Z6MM41</accession>